<dbReference type="OrthoDB" id="537257at2759"/>
<dbReference type="OMA" id="IDYEFRL"/>
<dbReference type="AlphaFoldDB" id="A0A068V4E9"/>
<dbReference type="PANTHER" id="PTHR35292:SF13">
    <property type="entry name" value="OS03G0581800 PROTEIN"/>
    <property type="match status" value="1"/>
</dbReference>
<accession>A0A068V4E9</accession>
<sequence>MASSIASMAARRAAILTTRFASPPSSASQAASLVHRRGLAAAADHHGPAKVNFWKDPMSPSKWKEEHLVIICWTGWGLLFTTAYKFATGGKKKEEGNVVEASK</sequence>
<proteinExistence type="predicted"/>
<dbReference type="PhylomeDB" id="A0A068V4E9"/>
<keyword evidence="2" id="KW-1185">Reference proteome</keyword>
<organism evidence="1 2">
    <name type="scientific">Coffea canephora</name>
    <name type="common">Robusta coffee</name>
    <dbReference type="NCBI Taxonomy" id="49390"/>
    <lineage>
        <taxon>Eukaryota</taxon>
        <taxon>Viridiplantae</taxon>
        <taxon>Streptophyta</taxon>
        <taxon>Embryophyta</taxon>
        <taxon>Tracheophyta</taxon>
        <taxon>Spermatophyta</taxon>
        <taxon>Magnoliopsida</taxon>
        <taxon>eudicotyledons</taxon>
        <taxon>Gunneridae</taxon>
        <taxon>Pentapetalae</taxon>
        <taxon>asterids</taxon>
        <taxon>lamiids</taxon>
        <taxon>Gentianales</taxon>
        <taxon>Rubiaceae</taxon>
        <taxon>Ixoroideae</taxon>
        <taxon>Gardenieae complex</taxon>
        <taxon>Bertiereae - Coffeeae clade</taxon>
        <taxon>Coffeeae</taxon>
        <taxon>Coffea</taxon>
    </lineage>
</organism>
<dbReference type="PANTHER" id="PTHR35292">
    <property type="entry name" value="EXPRESSED PROTEIN"/>
    <property type="match status" value="1"/>
</dbReference>
<protein>
    <submittedName>
        <fullName evidence="1">Uncharacterized protein</fullName>
    </submittedName>
</protein>
<evidence type="ECO:0000313" key="1">
    <source>
        <dbReference type="EMBL" id="CDP14713.1"/>
    </source>
</evidence>
<evidence type="ECO:0000313" key="2">
    <source>
        <dbReference type="Proteomes" id="UP000295252"/>
    </source>
</evidence>
<dbReference type="EMBL" id="HG739175">
    <property type="protein sequence ID" value="CDP14713.1"/>
    <property type="molecule type" value="Genomic_DNA"/>
</dbReference>
<gene>
    <name evidence="1" type="ORF">GSCOC_T00042135001</name>
</gene>
<dbReference type="InParanoid" id="A0A068V4E9"/>
<dbReference type="Proteomes" id="UP000295252">
    <property type="component" value="Chromosome VII"/>
</dbReference>
<dbReference type="Gramene" id="CDP14713">
    <property type="protein sequence ID" value="CDP14713"/>
    <property type="gene ID" value="GSCOC_T00042135001"/>
</dbReference>
<name>A0A068V4E9_COFCA</name>
<reference evidence="2" key="1">
    <citation type="journal article" date="2014" name="Science">
        <title>The coffee genome provides insight into the convergent evolution of caffeine biosynthesis.</title>
        <authorList>
            <person name="Denoeud F."/>
            <person name="Carretero-Paulet L."/>
            <person name="Dereeper A."/>
            <person name="Droc G."/>
            <person name="Guyot R."/>
            <person name="Pietrella M."/>
            <person name="Zheng C."/>
            <person name="Alberti A."/>
            <person name="Anthony F."/>
            <person name="Aprea G."/>
            <person name="Aury J.M."/>
            <person name="Bento P."/>
            <person name="Bernard M."/>
            <person name="Bocs S."/>
            <person name="Campa C."/>
            <person name="Cenci A."/>
            <person name="Combes M.C."/>
            <person name="Crouzillat D."/>
            <person name="Da Silva C."/>
            <person name="Daddiego L."/>
            <person name="De Bellis F."/>
            <person name="Dussert S."/>
            <person name="Garsmeur O."/>
            <person name="Gayraud T."/>
            <person name="Guignon V."/>
            <person name="Jahn K."/>
            <person name="Jamilloux V."/>
            <person name="Joet T."/>
            <person name="Labadie K."/>
            <person name="Lan T."/>
            <person name="Leclercq J."/>
            <person name="Lepelley M."/>
            <person name="Leroy T."/>
            <person name="Li L.T."/>
            <person name="Librado P."/>
            <person name="Lopez L."/>
            <person name="Munoz A."/>
            <person name="Noel B."/>
            <person name="Pallavicini A."/>
            <person name="Perrotta G."/>
            <person name="Poncet V."/>
            <person name="Pot D."/>
            <person name="Priyono X."/>
            <person name="Rigoreau M."/>
            <person name="Rouard M."/>
            <person name="Rozas J."/>
            <person name="Tranchant-Dubreuil C."/>
            <person name="VanBuren R."/>
            <person name="Zhang Q."/>
            <person name="Andrade A.C."/>
            <person name="Argout X."/>
            <person name="Bertrand B."/>
            <person name="de Kochko A."/>
            <person name="Graziosi G."/>
            <person name="Henry R.J."/>
            <person name="Jayarama X."/>
            <person name="Ming R."/>
            <person name="Nagai C."/>
            <person name="Rounsley S."/>
            <person name="Sankoff D."/>
            <person name="Giuliano G."/>
            <person name="Albert V.A."/>
            <person name="Wincker P."/>
            <person name="Lashermes P."/>
        </authorList>
    </citation>
    <scope>NUCLEOTIDE SEQUENCE [LARGE SCALE GENOMIC DNA]</scope>
    <source>
        <strain evidence="2">cv. DH200-94</strain>
    </source>
</reference>